<dbReference type="KEGG" id="ilo:IL1334"/>
<evidence type="ECO:0000313" key="2">
    <source>
        <dbReference type="Proteomes" id="UP000001171"/>
    </source>
</evidence>
<gene>
    <name evidence="1" type="ordered locus">IL1334</name>
</gene>
<reference evidence="1 2" key="1">
    <citation type="journal article" date="2004" name="Proc. Natl. Acad. Sci. U.S.A.">
        <title>Genome sequence of the deep-sea gamma-proteobacterium Idiomarina loihiensis reveals amino acid fermentation as a source of carbon and energy.</title>
        <authorList>
            <person name="Hou S."/>
            <person name="Saw J.H."/>
            <person name="Lee K.S."/>
            <person name="Freitas T.A."/>
            <person name="Belisle C."/>
            <person name="Kawarabayasi Y."/>
            <person name="Donachie S.P."/>
            <person name="Pikina A."/>
            <person name="Galperin M.Y."/>
            <person name="Koonin E.V."/>
            <person name="Makarova K.S."/>
            <person name="Omelchenko M.V."/>
            <person name="Sorokin A."/>
            <person name="Wolf Y.I."/>
            <person name="Li Q.X."/>
            <person name="Keum Y.S."/>
            <person name="Campbell S."/>
            <person name="Denery J."/>
            <person name="Aizawa S."/>
            <person name="Shibata S."/>
            <person name="Malahoff A."/>
            <person name="Alam M."/>
        </authorList>
    </citation>
    <scope>NUCLEOTIDE SEQUENCE [LARGE SCALE GENOMIC DNA]</scope>
    <source>
        <strain evidence="2">ATCC BAA-735 / DSM 15497 / L2-TR</strain>
    </source>
</reference>
<dbReference type="HOGENOM" id="CLU_2069918_0_0_6"/>
<dbReference type="EMBL" id="AE017340">
    <property type="protein sequence ID" value="AAV82174.1"/>
    <property type="molecule type" value="Genomic_DNA"/>
</dbReference>
<sequence length="118" mass="13424">MLTLKLSPQSATELAAHVVPEFQSLTLLINSETTDIAVDDRARLEFQCPDVGGKPLFLEVSVVFRFEAGELKNWLAVAVLPSQQALIHHLRYLCRHHTNEYGKLFHQLVNDFCHSNQR</sequence>
<evidence type="ECO:0000313" key="1">
    <source>
        <dbReference type="EMBL" id="AAV82174.1"/>
    </source>
</evidence>
<keyword evidence="2" id="KW-1185">Reference proteome</keyword>
<proteinExistence type="predicted"/>
<accession>Q5QZ21</accession>
<dbReference type="STRING" id="283942.IL1334"/>
<dbReference type="RefSeq" id="WP_011234580.1">
    <property type="nucleotide sequence ID" value="NC_006512.1"/>
</dbReference>
<organism evidence="1 2">
    <name type="scientific">Idiomarina loihiensis (strain ATCC BAA-735 / DSM 15497 / L2-TR)</name>
    <dbReference type="NCBI Taxonomy" id="283942"/>
    <lineage>
        <taxon>Bacteria</taxon>
        <taxon>Pseudomonadati</taxon>
        <taxon>Pseudomonadota</taxon>
        <taxon>Gammaproteobacteria</taxon>
        <taxon>Alteromonadales</taxon>
        <taxon>Idiomarinaceae</taxon>
        <taxon>Idiomarina</taxon>
    </lineage>
</organism>
<dbReference type="GeneID" id="41336510"/>
<dbReference type="Proteomes" id="UP000001171">
    <property type="component" value="Chromosome"/>
</dbReference>
<protein>
    <submittedName>
        <fullName evidence="1">Uncharacterized protein</fullName>
    </submittedName>
</protein>
<dbReference type="AlphaFoldDB" id="Q5QZ21"/>
<dbReference type="OrthoDB" id="6241360at2"/>
<name>Q5QZ21_IDILO</name>